<name>A0A418IC87_9STAP</name>
<evidence type="ECO:0000259" key="7">
    <source>
        <dbReference type="Pfam" id="PF08546"/>
    </source>
</evidence>
<evidence type="ECO:0000256" key="5">
    <source>
        <dbReference type="RuleBase" id="RU362068"/>
    </source>
</evidence>
<dbReference type="GO" id="GO:0004616">
    <property type="term" value="F:phosphogluconate dehydrogenase (decarboxylating) activity"/>
    <property type="evidence" value="ECO:0007669"/>
    <property type="project" value="UniProtKB-EC"/>
</dbReference>
<dbReference type="GO" id="GO:0008677">
    <property type="term" value="F:2-dehydropantoate 2-reductase activity"/>
    <property type="evidence" value="ECO:0007669"/>
    <property type="project" value="UniProtKB-EC"/>
</dbReference>
<comment type="catalytic activity">
    <reaction evidence="5">
        <text>(R)-pantoate + NADP(+) = 2-dehydropantoate + NADPH + H(+)</text>
        <dbReference type="Rhea" id="RHEA:16233"/>
        <dbReference type="ChEBI" id="CHEBI:11561"/>
        <dbReference type="ChEBI" id="CHEBI:15378"/>
        <dbReference type="ChEBI" id="CHEBI:15980"/>
        <dbReference type="ChEBI" id="CHEBI:57783"/>
        <dbReference type="ChEBI" id="CHEBI:58349"/>
        <dbReference type="EC" id="1.1.1.169"/>
    </reaction>
</comment>
<dbReference type="InterPro" id="IPR013328">
    <property type="entry name" value="6PGD_dom2"/>
</dbReference>
<evidence type="ECO:0000256" key="1">
    <source>
        <dbReference type="ARBA" id="ARBA00007870"/>
    </source>
</evidence>
<proteinExistence type="inferred from homology"/>
<evidence type="ECO:0000256" key="3">
    <source>
        <dbReference type="ARBA" id="ARBA00023002"/>
    </source>
</evidence>
<comment type="similarity">
    <text evidence="1 5">Belongs to the ketopantoate reductase family.</text>
</comment>
<dbReference type="PANTHER" id="PTHR21708:SF26">
    <property type="entry name" value="2-DEHYDROPANTOATE 2-REDUCTASE"/>
    <property type="match status" value="1"/>
</dbReference>
<gene>
    <name evidence="8" type="ORF">BU112_13180</name>
</gene>
<dbReference type="SUPFAM" id="SSF51735">
    <property type="entry name" value="NAD(P)-binding Rossmann-fold domains"/>
    <property type="match status" value="1"/>
</dbReference>
<dbReference type="InterPro" id="IPR003710">
    <property type="entry name" value="ApbA"/>
</dbReference>
<feature type="domain" description="Ketopantoate reductase C-terminal" evidence="7">
    <location>
        <begin position="161"/>
        <end position="282"/>
    </location>
</feature>
<keyword evidence="5" id="KW-0566">Pantothenate biosynthesis</keyword>
<dbReference type="InterPro" id="IPR013752">
    <property type="entry name" value="KPA_reductase"/>
</dbReference>
<dbReference type="EMBL" id="QXUF01000134">
    <property type="protein sequence ID" value="RIM97086.1"/>
    <property type="molecule type" value="Genomic_DNA"/>
</dbReference>
<comment type="catalytic activity">
    <reaction evidence="4">
        <text>6-phospho-D-gluconate + NADP(+) = D-ribulose 5-phosphate + CO2 + NADPH</text>
        <dbReference type="Rhea" id="RHEA:10116"/>
        <dbReference type="ChEBI" id="CHEBI:16526"/>
        <dbReference type="ChEBI" id="CHEBI:57783"/>
        <dbReference type="ChEBI" id="CHEBI:58121"/>
        <dbReference type="ChEBI" id="CHEBI:58349"/>
        <dbReference type="ChEBI" id="CHEBI:58759"/>
        <dbReference type="EC" id="1.1.1.44"/>
    </reaction>
</comment>
<dbReference type="Pfam" id="PF08546">
    <property type="entry name" value="ApbA_C"/>
    <property type="match status" value="1"/>
</dbReference>
<keyword evidence="2 5" id="KW-0521">NADP</keyword>
<evidence type="ECO:0000259" key="6">
    <source>
        <dbReference type="Pfam" id="PF02558"/>
    </source>
</evidence>
<dbReference type="Proteomes" id="UP000286317">
    <property type="component" value="Unassembled WGS sequence"/>
</dbReference>
<keyword evidence="3 5" id="KW-0560">Oxidoreductase</keyword>
<dbReference type="PANTHER" id="PTHR21708">
    <property type="entry name" value="PROBABLE 2-DEHYDROPANTOATE 2-REDUCTASE"/>
    <property type="match status" value="1"/>
</dbReference>
<dbReference type="InterPro" id="IPR013332">
    <property type="entry name" value="KPR_N"/>
</dbReference>
<dbReference type="NCBIfam" id="NF009542">
    <property type="entry name" value="PRK12921.1-4"/>
    <property type="match status" value="1"/>
</dbReference>
<protein>
    <recommendedName>
        <fullName evidence="5">2-dehydropantoate 2-reductase</fullName>
        <ecNumber evidence="5">1.1.1.169</ecNumber>
    </recommendedName>
    <alternativeName>
        <fullName evidence="5">Ketopantoate reductase</fullName>
    </alternativeName>
</protein>
<dbReference type="EC" id="1.1.1.169" evidence="5"/>
<dbReference type="Gene3D" id="3.40.50.720">
    <property type="entry name" value="NAD(P)-binding Rossmann-like Domain"/>
    <property type="match status" value="1"/>
</dbReference>
<accession>A0A418IC87</accession>
<dbReference type="GO" id="GO:0005737">
    <property type="term" value="C:cytoplasm"/>
    <property type="evidence" value="ECO:0007669"/>
    <property type="project" value="TreeGrafter"/>
</dbReference>
<comment type="function">
    <text evidence="5">Catalyzes the NADPH-dependent reduction of ketopantoate into pantoic acid.</text>
</comment>
<dbReference type="Pfam" id="PF02558">
    <property type="entry name" value="ApbA"/>
    <property type="match status" value="1"/>
</dbReference>
<dbReference type="NCBIfam" id="TIGR00745">
    <property type="entry name" value="apbA_panE"/>
    <property type="match status" value="1"/>
</dbReference>
<dbReference type="UniPathway" id="UPA00028">
    <property type="reaction ID" value="UER00004"/>
</dbReference>
<evidence type="ECO:0000256" key="2">
    <source>
        <dbReference type="ARBA" id="ARBA00022857"/>
    </source>
</evidence>
<evidence type="ECO:0000256" key="4">
    <source>
        <dbReference type="ARBA" id="ARBA00048640"/>
    </source>
</evidence>
<dbReference type="InterPro" id="IPR036291">
    <property type="entry name" value="NAD(P)-bd_dom_sf"/>
</dbReference>
<dbReference type="AlphaFoldDB" id="A0A418IC87"/>
<dbReference type="FunFam" id="1.10.1040.10:FF:000017">
    <property type="entry name" value="2-dehydropantoate 2-reductase"/>
    <property type="match status" value="1"/>
</dbReference>
<dbReference type="OrthoDB" id="9793586at2"/>
<dbReference type="GO" id="GO:0015940">
    <property type="term" value="P:pantothenate biosynthetic process"/>
    <property type="evidence" value="ECO:0007669"/>
    <property type="project" value="UniProtKB-UniPathway"/>
</dbReference>
<comment type="pathway">
    <text evidence="5">Cofactor biosynthesis; (R)-pantothenate biosynthesis; (R)-pantoate from 3-methyl-2-oxobutanoate: step 2/2.</text>
</comment>
<reference evidence="8 9" key="1">
    <citation type="journal article" date="2016" name="Front. Microbiol.">
        <title>Comprehensive Phylogenetic Analysis of Bovine Non-aureus Staphylococci Species Based on Whole-Genome Sequencing.</title>
        <authorList>
            <person name="Naushad S."/>
            <person name="Barkema H.W."/>
            <person name="Luby C."/>
            <person name="Condas L.A."/>
            <person name="Nobrega D.B."/>
            <person name="Carson D.A."/>
            <person name="De Buck J."/>
        </authorList>
    </citation>
    <scope>NUCLEOTIDE SEQUENCE [LARGE SCALE GENOMIC DNA]</scope>
    <source>
        <strain evidence="8 9">SNUC 4554</strain>
    </source>
</reference>
<dbReference type="SUPFAM" id="SSF48179">
    <property type="entry name" value="6-phosphogluconate dehydrogenase C-terminal domain-like"/>
    <property type="match status" value="1"/>
</dbReference>
<organism evidence="8 9">
    <name type="scientific">Staphylococcus shinii</name>
    <dbReference type="NCBI Taxonomy" id="2912228"/>
    <lineage>
        <taxon>Bacteria</taxon>
        <taxon>Bacillati</taxon>
        <taxon>Bacillota</taxon>
        <taxon>Bacilli</taxon>
        <taxon>Bacillales</taxon>
        <taxon>Staphylococcaceae</taxon>
        <taxon>Staphylococcus</taxon>
    </lineage>
</organism>
<dbReference type="InterPro" id="IPR008927">
    <property type="entry name" value="6-PGluconate_DH-like_C_sf"/>
</dbReference>
<dbReference type="InterPro" id="IPR051402">
    <property type="entry name" value="KPR-Related"/>
</dbReference>
<comment type="caution">
    <text evidence="8">The sequence shown here is derived from an EMBL/GenBank/DDBJ whole genome shotgun (WGS) entry which is preliminary data.</text>
</comment>
<dbReference type="Gene3D" id="1.10.1040.10">
    <property type="entry name" value="N-(1-d-carboxylethyl)-l-norvaline Dehydrogenase, domain 2"/>
    <property type="match status" value="1"/>
</dbReference>
<feature type="domain" description="Ketopantoate reductase N-terminal" evidence="6">
    <location>
        <begin position="5"/>
        <end position="132"/>
    </location>
</feature>
<evidence type="ECO:0000313" key="8">
    <source>
        <dbReference type="EMBL" id="RIM97086.1"/>
    </source>
</evidence>
<keyword evidence="9" id="KW-1185">Reference proteome</keyword>
<evidence type="ECO:0000313" key="9">
    <source>
        <dbReference type="Proteomes" id="UP000286317"/>
    </source>
</evidence>
<dbReference type="RefSeq" id="WP_119584794.1">
    <property type="nucleotide sequence ID" value="NZ_JAWVBH010000001.1"/>
</dbReference>
<sequence>MSNFAIIGPGAVGSTIAYDLQHNQPNLKLLGRREQTLNFFVDGDSTNPHQLTVTALSDCHEKFDVIFIAVKIPQLSKVLSKLDHLLHQDTMLILAQNGHGQLSEFTHPFVYQAVVYISGQKEKDKVTHFRDHKLILKDTPQTQALCKKLENTPLKIQLTDDIEAAIWYKLLVNLAINSVTALSRSTASVLTVPGIKNLCENLLREGTEIAKFENVIFEEKIVTEIMTIYEGYPSEMGTSMYYDILEDKPLEIEGIQGFLYNKARLHNLKTPILDTIYPLLLAQQKN</sequence>